<dbReference type="InterPro" id="IPR020631">
    <property type="entry name" value="THF_DH/CycHdrlase_NAD-bd_dom"/>
</dbReference>
<dbReference type="Pfam" id="PF05185">
    <property type="entry name" value="PRMT5"/>
    <property type="match status" value="1"/>
</dbReference>
<dbReference type="PRINTS" id="PR00085">
    <property type="entry name" value="THFDHDRGNASE"/>
</dbReference>
<feature type="domain" description="PRMT5 oligomerisation" evidence="10">
    <location>
        <begin position="810"/>
        <end position="984"/>
    </location>
</feature>
<dbReference type="RefSeq" id="XP_027204138.1">
    <property type="nucleotide sequence ID" value="XM_027348337.1"/>
</dbReference>
<gene>
    <name evidence="12" type="primary">LOC113797881</name>
</gene>
<dbReference type="GO" id="GO:0006730">
    <property type="term" value="P:one-carbon metabolic process"/>
    <property type="evidence" value="ECO:0007669"/>
    <property type="project" value="UniProtKB-KW"/>
</dbReference>
<dbReference type="AlphaFoldDB" id="A0A6P6YF74"/>
<keyword evidence="11" id="KW-1185">Reference proteome</keyword>
<dbReference type="SUPFAM" id="SSF53335">
    <property type="entry name" value="S-adenosyl-L-methionine-dependent methyltransferases"/>
    <property type="match status" value="1"/>
</dbReference>
<dbReference type="FunCoup" id="A0A6P6YF74">
    <property type="interactions" value="1743"/>
</dbReference>
<evidence type="ECO:0000256" key="4">
    <source>
        <dbReference type="ARBA" id="ARBA00022691"/>
    </source>
</evidence>
<keyword evidence="4 5" id="KW-0949">S-adenosyl-L-methionine</keyword>
<dbReference type="PANTHER" id="PTHR10738">
    <property type="entry name" value="PROTEIN ARGININE N-METHYLTRANSFERASE 5"/>
    <property type="match status" value="1"/>
</dbReference>
<dbReference type="Gene3D" id="3.20.20.150">
    <property type="entry name" value="Divalent-metal-dependent TIM barrel enzymes"/>
    <property type="match status" value="1"/>
</dbReference>
<dbReference type="InterPro" id="IPR035248">
    <property type="entry name" value="PRMT5_C"/>
</dbReference>
<dbReference type="SUPFAM" id="SSF63712">
    <property type="entry name" value="Nicotinic receptor ligand binding domain-like"/>
    <property type="match status" value="1"/>
</dbReference>
<keyword evidence="3 5" id="KW-0808">Transferase</keyword>
<dbReference type="InterPro" id="IPR036291">
    <property type="entry name" value="NAD(P)-bd_dom_sf"/>
</dbReference>
<dbReference type="GO" id="GO:0032259">
    <property type="term" value="P:methylation"/>
    <property type="evidence" value="ECO:0007669"/>
    <property type="project" value="UniProtKB-KW"/>
</dbReference>
<keyword evidence="1" id="KW-0554">One-carbon metabolism</keyword>
<evidence type="ECO:0000256" key="2">
    <source>
        <dbReference type="ARBA" id="ARBA00022603"/>
    </source>
</evidence>
<evidence type="ECO:0000313" key="12">
    <source>
        <dbReference type="RefSeq" id="XP_027204138.1"/>
    </source>
</evidence>
<evidence type="ECO:0000259" key="8">
    <source>
        <dbReference type="Pfam" id="PF05185"/>
    </source>
</evidence>
<dbReference type="Pfam" id="PF17286">
    <property type="entry name" value="PRMT5_C"/>
    <property type="match status" value="1"/>
</dbReference>
<dbReference type="CTD" id="36809"/>
<protein>
    <submittedName>
        <fullName evidence="12">Protein arginine N-methyltransferase 5-like</fullName>
    </submittedName>
</protein>
<dbReference type="GO" id="GO:0005230">
    <property type="term" value="F:extracellular ligand-gated monoatomic ion channel activity"/>
    <property type="evidence" value="ECO:0007669"/>
    <property type="project" value="InterPro"/>
</dbReference>
<dbReference type="Gene3D" id="2.70.160.11">
    <property type="entry name" value="Hnrnp arginine n-methyltransferase1"/>
    <property type="match status" value="1"/>
</dbReference>
<dbReference type="InterPro" id="IPR020630">
    <property type="entry name" value="THF_DH/CycHdrlase_cat_dom"/>
</dbReference>
<feature type="domain" description="Tetrahydrofolate dehydrogenase/cyclohydrolase NAD(P)-binding" evidence="7">
    <location>
        <begin position="261"/>
        <end position="320"/>
    </location>
</feature>
<evidence type="ECO:0000256" key="5">
    <source>
        <dbReference type="PROSITE-ProRule" id="PRU01015"/>
    </source>
</evidence>
<feature type="domain" description="PRMT5 TIM barrel" evidence="9">
    <location>
        <begin position="442"/>
        <end position="631"/>
    </location>
</feature>
<keyword evidence="2 5" id="KW-0489">Methyltransferase</keyword>
<evidence type="ECO:0000259" key="9">
    <source>
        <dbReference type="Pfam" id="PF17285"/>
    </source>
</evidence>
<dbReference type="InterPro" id="IPR046346">
    <property type="entry name" value="Aminoacid_DH-like_N_sf"/>
</dbReference>
<sequence>MTTIQPNDEQYSVELLNDSIRINSNVYHKWTRPFWNTGNSVNISVNMKMDPIANYKDIESVLEIQTLYEFHWLDIRLKFSCEKAQEIVGTHYLADIWKPNLRVSRIDDIDVFGSSSLSKLTFLRIGCDGQVLIRYSEELTKQITEFDSQVKLVSFLANNDPSAEQYAEVTKKSCARSGIVFELRKIGREELEDAVIAANNDDTIHGILVYYPVFGGGHDQYIQNCVNPYKDVEGLCHLYRFNMYRNIRHIQGRRDLKSIIPCTPLAVIKVLEHCNVYDNDVPYGNQLRGKTITIINRSEVVGRPLAALLANDGAKVFSVDINDILLFYRGPDLELSKYKVQDTDKKLEDVLPISDIIITGVPSSNYRVPIDLLKDGVIAVNFACAKNFDDEIKTKASIFVPTIGKVTTTMLQRNLLRLYKYGTYDRNKVVMNIPKRNFRFRQNVRLLEKELNFAGHAGIQNIILECPDDHESIENMAMIIHRKLNPQSETNDHHNLAIAIKLSMANNKNQAQELRKDPQDIDVDYEWKKWNHLRKIMQFHPNISIALEVNGELSDSDRLNRWLGEPIKFIILPTSVFITNSSKFPVLSKVMQSFMGQVNFKMAGNFSIIIKGNNLHGHIKHYCQYIAHLQKTELFSDRLQKFCQYYEDLLQYPLQPLKDDLDSSVYEVFETDLIKYQQYEKAIRKALADIQKDVIIAMVVGAGRGPLVDKALKAAHAVGKFIRIYAVEKNTNAVITLEMLRELKWGGYLGLPHGYVEIVSCDMRCWSAPERADIIISELLGSFGDNELSPECLDGVWNYVNQDAICIPQSYSSYLCPVQSQRLYAQLSLDKRSNINAYEYAYVVHIRNAYFIDKPKKVFTFEHRRGDLHRPPSTRDNNRKKRLTFRSKIPAICHGFVGYFDCCLYGDIRLSIVPSTQNSDMYSWFPIYFPVQTPFDINDGHDDNDQIEIQITRNVNDLHVWYEWTISRPIQSRIHNLNGKHYSISLH</sequence>
<dbReference type="KEGG" id="dpte:113797881"/>
<dbReference type="InterPro" id="IPR036734">
    <property type="entry name" value="Neur_chan_lig-bd_sf"/>
</dbReference>
<dbReference type="GO" id="GO:0016274">
    <property type="term" value="F:protein-arginine N-methyltransferase activity"/>
    <property type="evidence" value="ECO:0007669"/>
    <property type="project" value="InterPro"/>
</dbReference>
<reference evidence="12" key="1">
    <citation type="submission" date="2025-08" db="UniProtKB">
        <authorList>
            <consortium name="RefSeq"/>
        </authorList>
    </citation>
    <scope>IDENTIFICATION</scope>
    <source>
        <strain evidence="12">Airmid</strain>
    </source>
</reference>
<dbReference type="GO" id="GO:0005829">
    <property type="term" value="C:cytosol"/>
    <property type="evidence" value="ECO:0007669"/>
    <property type="project" value="TreeGrafter"/>
</dbReference>
<proteinExistence type="predicted"/>
<feature type="domain" description="PRMT5 arginine-N-methyltransferase" evidence="8">
    <location>
        <begin position="640"/>
        <end position="807"/>
    </location>
</feature>
<dbReference type="SUPFAM" id="SSF51735">
    <property type="entry name" value="NAD(P)-binding Rossmann-fold domains"/>
    <property type="match status" value="1"/>
</dbReference>
<evidence type="ECO:0000313" key="11">
    <source>
        <dbReference type="Proteomes" id="UP000515146"/>
    </source>
</evidence>
<dbReference type="OrthoDB" id="1368803at2759"/>
<dbReference type="PANTHER" id="PTHR10738:SF0">
    <property type="entry name" value="PROTEIN ARGININE N-METHYLTRANSFERASE 5"/>
    <property type="match status" value="1"/>
</dbReference>
<dbReference type="InterPro" id="IPR029063">
    <property type="entry name" value="SAM-dependent_MTases_sf"/>
</dbReference>
<dbReference type="Gene3D" id="3.40.50.720">
    <property type="entry name" value="NAD(P)-binding Rossmann-like Domain"/>
    <property type="match status" value="1"/>
</dbReference>
<organism evidence="11 12">
    <name type="scientific">Dermatophagoides pteronyssinus</name>
    <name type="common">European house dust mite</name>
    <dbReference type="NCBI Taxonomy" id="6956"/>
    <lineage>
        <taxon>Eukaryota</taxon>
        <taxon>Metazoa</taxon>
        <taxon>Ecdysozoa</taxon>
        <taxon>Arthropoda</taxon>
        <taxon>Chelicerata</taxon>
        <taxon>Arachnida</taxon>
        <taxon>Acari</taxon>
        <taxon>Acariformes</taxon>
        <taxon>Sarcoptiformes</taxon>
        <taxon>Astigmata</taxon>
        <taxon>Psoroptidia</taxon>
        <taxon>Analgoidea</taxon>
        <taxon>Pyroglyphidae</taxon>
        <taxon>Dermatophagoidinae</taxon>
        <taxon>Dermatophagoides</taxon>
    </lineage>
</organism>
<dbReference type="InterPro" id="IPR000672">
    <property type="entry name" value="THF_DH/CycHdrlase"/>
</dbReference>
<dbReference type="InterPro" id="IPR035247">
    <property type="entry name" value="PRMT5_TIM"/>
</dbReference>
<feature type="domain" description="Tetrahydrofolate dehydrogenase/cyclohydrolase catalytic" evidence="6">
    <location>
        <begin position="135"/>
        <end position="233"/>
    </location>
</feature>
<dbReference type="InParanoid" id="A0A6P6YF74"/>
<dbReference type="GO" id="GO:0004488">
    <property type="term" value="F:methylenetetrahydrofolate dehydrogenase (NADP+) activity"/>
    <property type="evidence" value="ECO:0007669"/>
    <property type="project" value="InterPro"/>
</dbReference>
<dbReference type="PROSITE" id="PS51678">
    <property type="entry name" value="SAM_MT_PRMT"/>
    <property type="match status" value="1"/>
</dbReference>
<evidence type="ECO:0000259" key="6">
    <source>
        <dbReference type="Pfam" id="PF00763"/>
    </source>
</evidence>
<dbReference type="GO" id="GO:0016020">
    <property type="term" value="C:membrane"/>
    <property type="evidence" value="ECO:0007669"/>
    <property type="project" value="InterPro"/>
</dbReference>
<evidence type="ECO:0000259" key="7">
    <source>
        <dbReference type="Pfam" id="PF02882"/>
    </source>
</evidence>
<evidence type="ECO:0000256" key="3">
    <source>
        <dbReference type="ARBA" id="ARBA00022679"/>
    </source>
</evidence>
<accession>A0A6P6YF74</accession>
<dbReference type="Proteomes" id="UP000515146">
    <property type="component" value="Unplaced"/>
</dbReference>
<dbReference type="Pfam" id="PF02882">
    <property type="entry name" value="THF_DHG_CYH_C"/>
    <property type="match status" value="1"/>
</dbReference>
<dbReference type="Pfam" id="PF17285">
    <property type="entry name" value="PRMT5_TIM"/>
    <property type="match status" value="1"/>
</dbReference>
<dbReference type="GO" id="GO:0006355">
    <property type="term" value="P:regulation of DNA-templated transcription"/>
    <property type="evidence" value="ECO:0007669"/>
    <property type="project" value="TreeGrafter"/>
</dbReference>
<dbReference type="Pfam" id="PF00763">
    <property type="entry name" value="THF_DHG_CYH"/>
    <property type="match status" value="1"/>
</dbReference>
<name>A0A6P6YF74_DERPT</name>
<dbReference type="Gene3D" id="3.40.50.10860">
    <property type="entry name" value="Leucine Dehydrogenase, chain A, domain 1"/>
    <property type="match status" value="1"/>
</dbReference>
<dbReference type="GO" id="GO:0005634">
    <property type="term" value="C:nucleus"/>
    <property type="evidence" value="ECO:0007669"/>
    <property type="project" value="TreeGrafter"/>
</dbReference>
<dbReference type="Gene3D" id="3.40.50.150">
    <property type="entry name" value="Vaccinia Virus protein VP39"/>
    <property type="match status" value="1"/>
</dbReference>
<dbReference type="InterPro" id="IPR035075">
    <property type="entry name" value="PRMT5"/>
</dbReference>
<dbReference type="InterPro" id="IPR025799">
    <property type="entry name" value="Arg_MeTrfase"/>
</dbReference>
<evidence type="ECO:0000256" key="1">
    <source>
        <dbReference type="ARBA" id="ARBA00022563"/>
    </source>
</evidence>
<dbReference type="SUPFAM" id="SSF53223">
    <property type="entry name" value="Aminoacid dehydrogenase-like, N-terminal domain"/>
    <property type="match status" value="1"/>
</dbReference>
<evidence type="ECO:0000259" key="10">
    <source>
        <dbReference type="Pfam" id="PF17286"/>
    </source>
</evidence>